<dbReference type="InterPro" id="IPR012827">
    <property type="entry name" value="Hemerythrin_metal-bd"/>
</dbReference>
<comment type="caution">
    <text evidence="5">The sequence shown here is derived from an EMBL/GenBank/DDBJ whole genome shotgun (WGS) entry which is preliminary data.</text>
</comment>
<comment type="similarity">
    <text evidence="1">Belongs to the hemerythrin family.</text>
</comment>
<proteinExistence type="inferred from homology"/>
<protein>
    <submittedName>
        <fullName evidence="5">Hemerythrin family protein</fullName>
    </submittedName>
</protein>
<dbReference type="PANTHER" id="PTHR37164:SF1">
    <property type="entry name" value="BACTERIOHEMERYTHRIN"/>
    <property type="match status" value="1"/>
</dbReference>
<keyword evidence="3" id="KW-0408">Iron</keyword>
<dbReference type="RefSeq" id="WP_214173630.1">
    <property type="nucleotide sequence ID" value="NZ_JAHCVK010000001.1"/>
</dbReference>
<dbReference type="InterPro" id="IPR035938">
    <property type="entry name" value="Hemerythrin-like_sf"/>
</dbReference>
<reference evidence="5 6" key="1">
    <citation type="submission" date="2021-05" db="EMBL/GenBank/DDBJ databases">
        <title>The draft genome of Geobacter luticola JCM 17780.</title>
        <authorList>
            <person name="Xu Z."/>
            <person name="Masuda Y."/>
            <person name="Itoh H."/>
            <person name="Senoo K."/>
        </authorList>
    </citation>
    <scope>NUCLEOTIDE SEQUENCE [LARGE SCALE GENOMIC DNA]</scope>
    <source>
        <strain evidence="5 6">JCM 17780</strain>
    </source>
</reference>
<dbReference type="Gene3D" id="1.20.120.50">
    <property type="entry name" value="Hemerythrin-like"/>
    <property type="match status" value="1"/>
</dbReference>
<keyword evidence="2" id="KW-0479">Metal-binding</keyword>
<dbReference type="InterPro" id="IPR012312">
    <property type="entry name" value="Hemerythrin-like"/>
</dbReference>
<evidence type="ECO:0000313" key="5">
    <source>
        <dbReference type="EMBL" id="MBT0651626.1"/>
    </source>
</evidence>
<evidence type="ECO:0000256" key="3">
    <source>
        <dbReference type="ARBA" id="ARBA00023004"/>
    </source>
</evidence>
<dbReference type="InterPro" id="IPR050669">
    <property type="entry name" value="Hemerythrin"/>
</dbReference>
<gene>
    <name evidence="5" type="ORF">KI810_01035</name>
</gene>
<evidence type="ECO:0000259" key="4">
    <source>
        <dbReference type="Pfam" id="PF01814"/>
    </source>
</evidence>
<keyword evidence="6" id="KW-1185">Reference proteome</keyword>
<dbReference type="PANTHER" id="PTHR37164">
    <property type="entry name" value="BACTERIOHEMERYTHRIN"/>
    <property type="match status" value="1"/>
</dbReference>
<dbReference type="SUPFAM" id="SSF47188">
    <property type="entry name" value="Hemerythrin-like"/>
    <property type="match status" value="1"/>
</dbReference>
<dbReference type="NCBIfam" id="TIGR02481">
    <property type="entry name" value="hemeryth_dom"/>
    <property type="match status" value="1"/>
</dbReference>
<evidence type="ECO:0000256" key="1">
    <source>
        <dbReference type="ARBA" id="ARBA00010587"/>
    </source>
</evidence>
<feature type="domain" description="Hemerythrin-like" evidence="4">
    <location>
        <begin position="13"/>
        <end position="126"/>
    </location>
</feature>
<sequence length="138" mass="16104">MGVAWRPELAINVAEIDRQHQELFRRFDELLKACDSGQGQKEIARLLDFLGDYVRTHFRDEERIQVNSNFPGYTEHRRQHQQFVSRLNDLKQQLATDGASLPVILQTNHMMVDWLINHISKMDRQIGEHLAARAGSRL</sequence>
<evidence type="ECO:0000256" key="2">
    <source>
        <dbReference type="ARBA" id="ARBA00022723"/>
    </source>
</evidence>
<dbReference type="Pfam" id="PF01814">
    <property type="entry name" value="Hemerythrin"/>
    <property type="match status" value="1"/>
</dbReference>
<dbReference type="EMBL" id="JAHCVK010000001">
    <property type="protein sequence ID" value="MBT0651626.1"/>
    <property type="molecule type" value="Genomic_DNA"/>
</dbReference>
<accession>A0ABS5S8C3</accession>
<name>A0ABS5S8C3_9BACT</name>
<organism evidence="5 6">
    <name type="scientific">Geomobilimonas luticola</name>
    <dbReference type="NCBI Taxonomy" id="1114878"/>
    <lineage>
        <taxon>Bacteria</taxon>
        <taxon>Pseudomonadati</taxon>
        <taxon>Thermodesulfobacteriota</taxon>
        <taxon>Desulfuromonadia</taxon>
        <taxon>Geobacterales</taxon>
        <taxon>Geobacteraceae</taxon>
        <taxon>Geomobilimonas</taxon>
    </lineage>
</organism>
<dbReference type="Proteomes" id="UP000756860">
    <property type="component" value="Unassembled WGS sequence"/>
</dbReference>
<dbReference type="CDD" id="cd12107">
    <property type="entry name" value="Hemerythrin"/>
    <property type="match status" value="1"/>
</dbReference>
<evidence type="ECO:0000313" key="6">
    <source>
        <dbReference type="Proteomes" id="UP000756860"/>
    </source>
</evidence>
<dbReference type="NCBIfam" id="NF033749">
    <property type="entry name" value="bact_hemeryth"/>
    <property type="match status" value="1"/>
</dbReference>